<keyword evidence="3" id="KW-0997">Cell inner membrane</keyword>
<protein>
    <submittedName>
        <fullName evidence="9">Hok/Gef family protein</fullName>
    </submittedName>
</protein>
<keyword evidence="5 8" id="KW-0812">Transmembrane</keyword>
<comment type="subcellular location">
    <subcellularLocation>
        <location evidence="1 8">Cell inner membrane</location>
        <topology evidence="1 8">Single-pass membrane protein</topology>
    </subcellularLocation>
</comment>
<organism evidence="9 11">
    <name type="scientific">Serratia liquefaciens</name>
    <dbReference type="NCBI Taxonomy" id="614"/>
    <lineage>
        <taxon>Bacteria</taxon>
        <taxon>Pseudomonadati</taxon>
        <taxon>Pseudomonadota</taxon>
        <taxon>Gammaproteobacteria</taxon>
        <taxon>Enterobacterales</taxon>
        <taxon>Yersiniaceae</taxon>
        <taxon>Serratia</taxon>
    </lineage>
</organism>
<accession>A0A515CZV0</accession>
<dbReference type="PRINTS" id="PR00281">
    <property type="entry name" value="HOKGEFTOXIC"/>
</dbReference>
<dbReference type="EMBL" id="CP033893">
    <property type="protein sequence ID" value="QDL33666.1"/>
    <property type="molecule type" value="Genomic_DNA"/>
</dbReference>
<feature type="transmembrane region" description="Helical" evidence="8">
    <location>
        <begin position="6"/>
        <end position="24"/>
    </location>
</feature>
<evidence type="ECO:0000313" key="12">
    <source>
        <dbReference type="Proteomes" id="UP000595237"/>
    </source>
</evidence>
<dbReference type="Pfam" id="PF01848">
    <property type="entry name" value="HOK_GEF"/>
    <property type="match status" value="1"/>
</dbReference>
<keyword evidence="12" id="KW-1185">Reference proteome</keyword>
<dbReference type="Proteomes" id="UP000317572">
    <property type="component" value="Chromosome"/>
</dbReference>
<name>A0A515CZV0_SERLI</name>
<keyword evidence="4" id="KW-1277">Toxin-antitoxin system</keyword>
<keyword evidence="7 8" id="KW-0472">Membrane</keyword>
<evidence type="ECO:0000256" key="2">
    <source>
        <dbReference type="ARBA" id="ARBA00022475"/>
    </source>
</evidence>
<evidence type="ECO:0000313" key="11">
    <source>
        <dbReference type="Proteomes" id="UP000317572"/>
    </source>
</evidence>
<evidence type="ECO:0000256" key="4">
    <source>
        <dbReference type="ARBA" id="ARBA00022649"/>
    </source>
</evidence>
<comment type="similarity">
    <text evidence="8">Belongs to the hok/gef family.</text>
</comment>
<dbReference type="AlphaFoldDB" id="A0A515CZV0"/>
<reference evidence="10 12" key="2">
    <citation type="submission" date="2021-01" db="EMBL/GenBank/DDBJ databases">
        <title>FDA dAtabase for Regulatory Grade micrObial Sequences (FDA-ARGOS): Supporting development and validation of Infectious Disease Dx tests.</title>
        <authorList>
            <person name="Blissenbach B."/>
            <person name="Krut O."/>
            <person name="Tallon L."/>
            <person name="Sadzewicz L."/>
            <person name="Zhao X."/>
            <person name="Boylan J."/>
            <person name="Ott S."/>
            <person name="Bowen H."/>
            <person name="Vavikolanu K."/>
            <person name="Mehta A."/>
            <person name="Aluvathingal J."/>
            <person name="Nadendla S."/>
            <person name="Yan Y."/>
            <person name="Sichtig H."/>
        </authorList>
    </citation>
    <scope>NUCLEOTIDE SEQUENCE [LARGE SCALE GENOMIC DNA]</scope>
    <source>
        <strain evidence="10 12">FDAARGOS_1081</strain>
    </source>
</reference>
<evidence type="ECO:0000256" key="1">
    <source>
        <dbReference type="ARBA" id="ARBA00004377"/>
    </source>
</evidence>
<reference evidence="9 11" key="1">
    <citation type="submission" date="2018-11" db="EMBL/GenBank/DDBJ databases">
        <title>The first complete genome of Serratia liquefaciens isolated from metalophyte plant revel distinctness adaptive mechanisms in an extreme habitat.</title>
        <authorList>
            <person name="Caneschi W.L."/>
            <person name="Sanchez A.B."/>
            <person name="Felestrino E.B."/>
            <person name="Assis R.A.B."/>
            <person name="Lemes C.G.C."/>
            <person name="Cordeiro I.F."/>
            <person name="Fonseca N.P."/>
            <person name="Villa M."/>
            <person name="Vieira I.T."/>
            <person name="Moraes L.A."/>
            <person name="Kamino L.H.Y."/>
            <person name="do Carmo F."/>
            <person name="Garcia C.M."/>
            <person name="Almeida N.F."/>
            <person name="Silva R.S."/>
            <person name="Ferro J.A."/>
            <person name="Ferro M.I.T."/>
            <person name="Varani A.M."/>
            <person name="Ferreira R.M."/>
            <person name="dos Santos V.L."/>
            <person name="Silva U.C."/>
            <person name="Setubal J.C."/>
            <person name="Moreira L.M."/>
        </authorList>
    </citation>
    <scope>NUCLEOTIDE SEQUENCE [LARGE SCALE GENOMIC DNA]</scope>
    <source>
        <strain evidence="9 11">FG3</strain>
    </source>
</reference>
<dbReference type="EMBL" id="CP068148">
    <property type="protein sequence ID" value="QQU54536.1"/>
    <property type="molecule type" value="Genomic_DNA"/>
</dbReference>
<keyword evidence="2" id="KW-1003">Cell membrane</keyword>
<dbReference type="PROSITE" id="PS00556">
    <property type="entry name" value="HOK_GEF"/>
    <property type="match status" value="1"/>
</dbReference>
<evidence type="ECO:0000256" key="8">
    <source>
        <dbReference type="RuleBase" id="RU221113"/>
    </source>
</evidence>
<dbReference type="InterPro" id="IPR018084">
    <property type="entry name" value="Hok/gef_toxin_CS"/>
</dbReference>
<evidence type="ECO:0000313" key="10">
    <source>
        <dbReference type="EMBL" id="QQU54536.1"/>
    </source>
</evidence>
<sequence length="50" mass="5774">MQQERVVLRLMIICITLIALMWITRGSLCELRIKLGDTEVAAILAYEPER</sequence>
<gene>
    <name evidence="9" type="ORF">EGO53_18465</name>
    <name evidence="10" type="ORF">I6I38_19800</name>
</gene>
<evidence type="ECO:0000256" key="3">
    <source>
        <dbReference type="ARBA" id="ARBA00022519"/>
    </source>
</evidence>
<dbReference type="GeneID" id="29904197"/>
<dbReference type="InterPro" id="IPR000021">
    <property type="entry name" value="Hok/gef_toxin"/>
</dbReference>
<evidence type="ECO:0000256" key="7">
    <source>
        <dbReference type="ARBA" id="ARBA00023136"/>
    </source>
</evidence>
<evidence type="ECO:0000256" key="6">
    <source>
        <dbReference type="ARBA" id="ARBA00022989"/>
    </source>
</evidence>
<proteinExistence type="inferred from homology"/>
<evidence type="ECO:0000313" key="9">
    <source>
        <dbReference type="EMBL" id="QDL33666.1"/>
    </source>
</evidence>
<dbReference type="Proteomes" id="UP000595237">
    <property type="component" value="Chromosome"/>
</dbReference>
<keyword evidence="6 8" id="KW-1133">Transmembrane helix</keyword>
<evidence type="ECO:0000256" key="5">
    <source>
        <dbReference type="ARBA" id="ARBA00022692"/>
    </source>
</evidence>
<dbReference type="GO" id="GO:0005886">
    <property type="term" value="C:plasma membrane"/>
    <property type="evidence" value="ECO:0007669"/>
    <property type="project" value="UniProtKB-SubCell"/>
</dbReference>
<dbReference type="RefSeq" id="WP_041414251.1">
    <property type="nucleotide sequence ID" value="NZ_CADDTP010000006.1"/>
</dbReference>